<organism evidence="1 2">
    <name type="scientific">Astyanax mexicanus</name>
    <name type="common">Blind cave fish</name>
    <name type="synonym">Astyanax fasciatus mexicanus</name>
    <dbReference type="NCBI Taxonomy" id="7994"/>
    <lineage>
        <taxon>Eukaryota</taxon>
        <taxon>Metazoa</taxon>
        <taxon>Chordata</taxon>
        <taxon>Craniata</taxon>
        <taxon>Vertebrata</taxon>
        <taxon>Euteleostomi</taxon>
        <taxon>Actinopterygii</taxon>
        <taxon>Neopterygii</taxon>
        <taxon>Teleostei</taxon>
        <taxon>Ostariophysi</taxon>
        <taxon>Characiformes</taxon>
        <taxon>Characoidei</taxon>
        <taxon>Acestrorhamphidae</taxon>
        <taxon>Acestrorhamphinae</taxon>
        <taxon>Astyanax</taxon>
    </lineage>
</organism>
<name>A0A8T2LNZ2_ASTMX</name>
<proteinExistence type="predicted"/>
<dbReference type="EMBL" id="JAICCE010000012">
    <property type="protein sequence ID" value="KAG9270541.1"/>
    <property type="molecule type" value="Genomic_DNA"/>
</dbReference>
<gene>
    <name evidence="1" type="ORF">AMEX_G15502</name>
</gene>
<dbReference type="KEGG" id="amex:103042579"/>
<accession>A0A8T2LNZ2</accession>
<sequence length="313" mass="35090">MGKITVKQERKKRATSAQSLYDRPEVTCVPAEEKENTEVRVVQHQSVGGNLTPHSPATLNSNLSAFGESLICAPAFCNNKVGRDVNLFFLKDNVPVTQRPECGVIENKAVVQEVPSDSDTVSKTILRTPKKLKKNSHTIFRRKRGKCTRRTRLAFDDVKDLPDLLSMEERKDMIIDIVTASEGHKLTSVTGEITGARVTADYNCYECGAAIRHFKAKAFRVKCTKCQNSWKCAKVQCTCRAEITIELSRDEKQTVVLNDSLLRSIMSYNTEGYCNTDKLEKRILKMEILQVDFEDGEPKRVQKIASELGLGTA</sequence>
<evidence type="ECO:0000313" key="2">
    <source>
        <dbReference type="Proteomes" id="UP000752171"/>
    </source>
</evidence>
<evidence type="ECO:0000313" key="1">
    <source>
        <dbReference type="EMBL" id="KAG9270541.1"/>
    </source>
</evidence>
<dbReference type="AlphaFoldDB" id="A0A8T2LNZ2"/>
<comment type="caution">
    <text evidence="1">The sequence shown here is derived from an EMBL/GenBank/DDBJ whole genome shotgun (WGS) entry which is preliminary data.</text>
</comment>
<dbReference type="Proteomes" id="UP000752171">
    <property type="component" value="Unassembled WGS sequence"/>
</dbReference>
<protein>
    <submittedName>
        <fullName evidence="1">Uncharacterized protein</fullName>
    </submittedName>
</protein>
<reference evidence="1 2" key="1">
    <citation type="submission" date="2021-07" db="EMBL/GenBank/DDBJ databases">
        <authorList>
            <person name="Imarazene B."/>
            <person name="Zahm M."/>
            <person name="Klopp C."/>
            <person name="Cabau C."/>
            <person name="Beille S."/>
            <person name="Jouanno E."/>
            <person name="Castinel A."/>
            <person name="Lluch J."/>
            <person name="Gil L."/>
            <person name="Kuchtly C."/>
            <person name="Lopez Roques C."/>
            <person name="Donnadieu C."/>
            <person name="Parrinello H."/>
            <person name="Journot L."/>
            <person name="Du K."/>
            <person name="Schartl M."/>
            <person name="Retaux S."/>
            <person name="Guiguen Y."/>
        </authorList>
    </citation>
    <scope>NUCLEOTIDE SEQUENCE [LARGE SCALE GENOMIC DNA]</scope>
    <source>
        <strain evidence="1">Pach_M1</strain>
        <tissue evidence="1">Testis</tissue>
    </source>
</reference>